<dbReference type="EMBL" id="JAGSOH010000024">
    <property type="protein sequence ID" value="MBR7826879.1"/>
    <property type="molecule type" value="Genomic_DNA"/>
</dbReference>
<evidence type="ECO:0000256" key="5">
    <source>
        <dbReference type="ARBA" id="ARBA00023136"/>
    </source>
</evidence>
<evidence type="ECO:0000313" key="7">
    <source>
        <dbReference type="EMBL" id="MBR7826879.1"/>
    </source>
</evidence>
<feature type="transmembrane region" description="Helical" evidence="6">
    <location>
        <begin position="178"/>
        <end position="199"/>
    </location>
</feature>
<keyword evidence="8" id="KW-1185">Reference proteome</keyword>
<evidence type="ECO:0000313" key="8">
    <source>
        <dbReference type="Proteomes" id="UP000676325"/>
    </source>
</evidence>
<dbReference type="GO" id="GO:0016787">
    <property type="term" value="F:hydrolase activity"/>
    <property type="evidence" value="ECO:0007669"/>
    <property type="project" value="TreeGrafter"/>
</dbReference>
<evidence type="ECO:0000256" key="4">
    <source>
        <dbReference type="ARBA" id="ARBA00022989"/>
    </source>
</evidence>
<gene>
    <name evidence="7" type="ORF">KDK95_11245</name>
</gene>
<comment type="similarity">
    <text evidence="2">Belongs to the TMEM86 family.</text>
</comment>
<evidence type="ECO:0000256" key="3">
    <source>
        <dbReference type="ARBA" id="ARBA00022692"/>
    </source>
</evidence>
<sequence>MSPDAATSRQLTPSAPIPVWPRYALPAFATLAALNLIFEAAGPRIGFDLTKPLLMPLLAAALLAQGRPTPPLLLGALLGSTIGDTMLLFGGTWFLVGMAGFAATHLCYITLFGRCGVRRDRRRTMAAGALLYGVVWIVLIDNLLPGVAPGMRIPITGYSLLLIFMGIHAFAGDRRTRIGGALFVLSDSMIAGGLAHWHMPRGTGFAVMATYILGQYLLVSGLMNLSISAGRRPRRPGP</sequence>
<comment type="subcellular location">
    <subcellularLocation>
        <location evidence="1">Membrane</location>
        <topology evidence="1">Multi-pass membrane protein</topology>
    </subcellularLocation>
</comment>
<feature type="transmembrane region" description="Helical" evidence="6">
    <location>
        <begin position="205"/>
        <end position="225"/>
    </location>
</feature>
<evidence type="ECO:0000256" key="1">
    <source>
        <dbReference type="ARBA" id="ARBA00004141"/>
    </source>
</evidence>
<proteinExistence type="inferred from homology"/>
<comment type="caution">
    <text evidence="7">The sequence shown here is derived from an EMBL/GenBank/DDBJ whole genome shotgun (WGS) entry which is preliminary data.</text>
</comment>
<protein>
    <submittedName>
        <fullName evidence="7">Lysoplasmalogenase</fullName>
    </submittedName>
</protein>
<dbReference type="InterPro" id="IPR012506">
    <property type="entry name" value="TMEM86B-like"/>
</dbReference>
<feature type="transmembrane region" description="Helical" evidence="6">
    <location>
        <begin position="150"/>
        <end position="171"/>
    </location>
</feature>
<dbReference type="RefSeq" id="WP_212518024.1">
    <property type="nucleotide sequence ID" value="NZ_JAGSOH010000024.1"/>
</dbReference>
<feature type="transmembrane region" description="Helical" evidence="6">
    <location>
        <begin position="86"/>
        <end position="112"/>
    </location>
</feature>
<dbReference type="Proteomes" id="UP000676325">
    <property type="component" value="Unassembled WGS sequence"/>
</dbReference>
<evidence type="ECO:0000256" key="2">
    <source>
        <dbReference type="ARBA" id="ARBA00007375"/>
    </source>
</evidence>
<feature type="transmembrane region" description="Helical" evidence="6">
    <location>
        <begin position="20"/>
        <end position="38"/>
    </location>
</feature>
<keyword evidence="4 6" id="KW-1133">Transmembrane helix</keyword>
<name>A0A941EFR6_9ACTN</name>
<feature type="transmembrane region" description="Helical" evidence="6">
    <location>
        <begin position="124"/>
        <end position="144"/>
    </location>
</feature>
<keyword evidence="5 6" id="KW-0472">Membrane</keyword>
<dbReference type="GO" id="GO:0016020">
    <property type="term" value="C:membrane"/>
    <property type="evidence" value="ECO:0007669"/>
    <property type="project" value="UniProtKB-SubCell"/>
</dbReference>
<dbReference type="PANTHER" id="PTHR31885:SF6">
    <property type="entry name" value="GH04784P"/>
    <property type="match status" value="1"/>
</dbReference>
<keyword evidence="3 6" id="KW-0812">Transmembrane</keyword>
<dbReference type="PANTHER" id="PTHR31885">
    <property type="entry name" value="GH04784P"/>
    <property type="match status" value="1"/>
</dbReference>
<dbReference type="Pfam" id="PF07947">
    <property type="entry name" value="YhhN"/>
    <property type="match status" value="1"/>
</dbReference>
<accession>A0A941EFR6</accession>
<evidence type="ECO:0000256" key="6">
    <source>
        <dbReference type="SAM" id="Phobius"/>
    </source>
</evidence>
<reference evidence="7" key="1">
    <citation type="submission" date="2021-04" db="EMBL/GenBank/DDBJ databases">
        <title>Genome based classification of Actinospica acidithermotolerans sp. nov., an actinobacterium isolated from an Indonesian hot spring.</title>
        <authorList>
            <person name="Kusuma A.B."/>
            <person name="Putra K.E."/>
            <person name="Nafisah S."/>
            <person name="Loh J."/>
            <person name="Nouioui I."/>
            <person name="Goodfellow M."/>
        </authorList>
    </citation>
    <scope>NUCLEOTIDE SEQUENCE</scope>
    <source>
        <strain evidence="7">MGRD01-02</strain>
    </source>
</reference>
<organism evidence="7 8">
    <name type="scientific">Actinospica acidithermotolerans</name>
    <dbReference type="NCBI Taxonomy" id="2828514"/>
    <lineage>
        <taxon>Bacteria</taxon>
        <taxon>Bacillati</taxon>
        <taxon>Actinomycetota</taxon>
        <taxon>Actinomycetes</taxon>
        <taxon>Catenulisporales</taxon>
        <taxon>Actinospicaceae</taxon>
        <taxon>Actinospica</taxon>
    </lineage>
</organism>
<dbReference type="AlphaFoldDB" id="A0A941EFR6"/>